<keyword evidence="2" id="KW-1185">Reference proteome</keyword>
<proteinExistence type="predicted"/>
<organism evidence="1 2">
    <name type="scientific">Cuscuta campestris</name>
    <dbReference type="NCBI Taxonomy" id="132261"/>
    <lineage>
        <taxon>Eukaryota</taxon>
        <taxon>Viridiplantae</taxon>
        <taxon>Streptophyta</taxon>
        <taxon>Embryophyta</taxon>
        <taxon>Tracheophyta</taxon>
        <taxon>Spermatophyta</taxon>
        <taxon>Magnoliopsida</taxon>
        <taxon>eudicotyledons</taxon>
        <taxon>Gunneridae</taxon>
        <taxon>Pentapetalae</taxon>
        <taxon>asterids</taxon>
        <taxon>lamiids</taxon>
        <taxon>Solanales</taxon>
        <taxon>Convolvulaceae</taxon>
        <taxon>Cuscuteae</taxon>
        <taxon>Cuscuta</taxon>
        <taxon>Cuscuta subgen. Grammica</taxon>
        <taxon>Cuscuta sect. Cleistogrammica</taxon>
    </lineage>
</organism>
<name>A0A484KZ95_9ASTE</name>
<evidence type="ECO:0000313" key="2">
    <source>
        <dbReference type="Proteomes" id="UP000595140"/>
    </source>
</evidence>
<gene>
    <name evidence="1" type="ORF">CCAM_LOCUS9698</name>
</gene>
<evidence type="ECO:0000313" key="1">
    <source>
        <dbReference type="EMBL" id="VFQ67922.1"/>
    </source>
</evidence>
<dbReference type="OrthoDB" id="189997at2759"/>
<dbReference type="Proteomes" id="UP000595140">
    <property type="component" value="Unassembled WGS sequence"/>
</dbReference>
<sequence>MSSLLLYIPKEGSCLCWREMIKVRDESGDMPKGDCYNIQPSYDWLQGEIKESCPDGRIGSGTSTLPLYFELFSGYSWEGDCKLAAV</sequence>
<protein>
    <submittedName>
        <fullName evidence="1">Uncharacterized protein</fullName>
    </submittedName>
</protein>
<accession>A0A484KZ95</accession>
<reference evidence="1 2" key="1">
    <citation type="submission" date="2018-04" db="EMBL/GenBank/DDBJ databases">
        <authorList>
            <person name="Vogel A."/>
        </authorList>
    </citation>
    <scope>NUCLEOTIDE SEQUENCE [LARGE SCALE GENOMIC DNA]</scope>
</reference>
<dbReference type="AlphaFoldDB" id="A0A484KZ95"/>
<dbReference type="EMBL" id="OOIL02000669">
    <property type="protein sequence ID" value="VFQ67922.1"/>
    <property type="molecule type" value="Genomic_DNA"/>
</dbReference>